<dbReference type="Proteomes" id="UP000246410">
    <property type="component" value="Unassembled WGS sequence"/>
</dbReference>
<protein>
    <submittedName>
        <fullName evidence="1">Beta-lactamase family protein</fullName>
    </submittedName>
</protein>
<dbReference type="Gene3D" id="3.60.15.10">
    <property type="entry name" value="Ribonuclease Z/Hydroxyacylglutathione hydrolase-like"/>
    <property type="match status" value="1"/>
</dbReference>
<dbReference type="Pfam" id="PF13483">
    <property type="entry name" value="Lactamase_B_3"/>
    <property type="match status" value="1"/>
</dbReference>
<accession>A0A317N419</accession>
<keyword evidence="2" id="KW-1185">Reference proteome</keyword>
<proteinExistence type="predicted"/>
<name>A0A317N419_9NOCA</name>
<sequence>MLAPAGVVDKLAEAGAETGRLEVATADAPFESAGVTVRSIVGEHAAIHSSLPESPNVAYLIDGRILHPGDAFPALPDSTLLDVLFLPVSGPWMRYADAVDYVTATRPGLVVPIHDGDLNEMGRTLTDQLAGLLPEGIRYQRLDSGTPVTV</sequence>
<dbReference type="AlphaFoldDB" id="A0A317N419"/>
<gene>
    <name evidence="1" type="ORF">DFR69_11591</name>
</gene>
<organism evidence="1 2">
    <name type="scientific">Nocardia neocaledoniensis</name>
    <dbReference type="NCBI Taxonomy" id="236511"/>
    <lineage>
        <taxon>Bacteria</taxon>
        <taxon>Bacillati</taxon>
        <taxon>Actinomycetota</taxon>
        <taxon>Actinomycetes</taxon>
        <taxon>Mycobacteriales</taxon>
        <taxon>Nocardiaceae</taxon>
        <taxon>Nocardia</taxon>
    </lineage>
</organism>
<evidence type="ECO:0000313" key="1">
    <source>
        <dbReference type="EMBL" id="PWV69864.1"/>
    </source>
</evidence>
<comment type="caution">
    <text evidence="1">The sequence shown here is derived from an EMBL/GenBank/DDBJ whole genome shotgun (WGS) entry which is preliminary data.</text>
</comment>
<evidence type="ECO:0000313" key="2">
    <source>
        <dbReference type="Proteomes" id="UP000246410"/>
    </source>
</evidence>
<dbReference type="SUPFAM" id="SSF56281">
    <property type="entry name" value="Metallo-hydrolase/oxidoreductase"/>
    <property type="match status" value="1"/>
</dbReference>
<dbReference type="EMBL" id="QGTL01000015">
    <property type="protein sequence ID" value="PWV69864.1"/>
    <property type="molecule type" value="Genomic_DNA"/>
</dbReference>
<dbReference type="InterPro" id="IPR036866">
    <property type="entry name" value="RibonucZ/Hydroxyglut_hydro"/>
</dbReference>
<reference evidence="1 2" key="1">
    <citation type="submission" date="2018-05" db="EMBL/GenBank/DDBJ databases">
        <title>Genomic Encyclopedia of Type Strains, Phase IV (KMG-IV): sequencing the most valuable type-strain genomes for metagenomic binning, comparative biology and taxonomic classification.</title>
        <authorList>
            <person name="Goeker M."/>
        </authorList>
    </citation>
    <scope>NUCLEOTIDE SEQUENCE [LARGE SCALE GENOMIC DNA]</scope>
    <source>
        <strain evidence="1 2">DSM 44717</strain>
    </source>
</reference>